<feature type="domain" description="Secretion system C-terminal sorting" evidence="1">
    <location>
        <begin position="269"/>
        <end position="338"/>
    </location>
</feature>
<dbReference type="AlphaFoldDB" id="A0A3D8YAZ9"/>
<dbReference type="NCBIfam" id="TIGR04183">
    <property type="entry name" value="Por_Secre_tail"/>
    <property type="match status" value="1"/>
</dbReference>
<keyword evidence="3" id="KW-1185">Reference proteome</keyword>
<proteinExistence type="predicted"/>
<gene>
    <name evidence="2" type="ORF">DSL64_13750</name>
</gene>
<dbReference type="InterPro" id="IPR026444">
    <property type="entry name" value="Secre_tail"/>
</dbReference>
<dbReference type="Pfam" id="PF18962">
    <property type="entry name" value="Por_Secre_tail"/>
    <property type="match status" value="1"/>
</dbReference>
<protein>
    <submittedName>
        <fullName evidence="2">T9SS C-terminal target domain-containing protein</fullName>
    </submittedName>
</protein>
<sequence>MKQYIKILFLSAILIFLGGKNFAQVVSVQWGDYVPGSFAGYGDHPDAAGSFYGAIGKTGGTVPARSAIVVLTLAPEAPWDGSSIVVPNGWEIDTDNTTPTNVVFVNTVDWVSDEPFFEIPVKAVGPRSSTLLTVGTQVFNDGGAWTLHPDAPDKFTSVTVADVNLPVLLSAFNAIAENSIAKLRWSTTMETNSDRFEIERSTNGKNWIRIGSVASHKESNSLKNYSFDDKSPEHGDNLYRLKMVDLDNTFAYSSIRSVNITGISKDLSVYPNPSSDFIRLRDAQNVTSVSIIDLNGKTVYQTASVSKGEISVKNLTSGMYSVRIERKDGGESVQKLVVAR</sequence>
<dbReference type="RefSeq" id="WP_115831475.1">
    <property type="nucleotide sequence ID" value="NZ_QNUL01000009.1"/>
</dbReference>
<name>A0A3D8YAZ9_9BACT</name>
<dbReference type="EMBL" id="QNUL01000009">
    <property type="protein sequence ID" value="REA60954.1"/>
    <property type="molecule type" value="Genomic_DNA"/>
</dbReference>
<comment type="caution">
    <text evidence="2">The sequence shown here is derived from an EMBL/GenBank/DDBJ whole genome shotgun (WGS) entry which is preliminary data.</text>
</comment>
<dbReference type="Proteomes" id="UP000256373">
    <property type="component" value="Unassembled WGS sequence"/>
</dbReference>
<evidence type="ECO:0000259" key="1">
    <source>
        <dbReference type="Pfam" id="PF18962"/>
    </source>
</evidence>
<evidence type="ECO:0000313" key="3">
    <source>
        <dbReference type="Proteomes" id="UP000256373"/>
    </source>
</evidence>
<organism evidence="2 3">
    <name type="scientific">Dyadobacter luteus</name>
    <dbReference type="NCBI Taxonomy" id="2259619"/>
    <lineage>
        <taxon>Bacteria</taxon>
        <taxon>Pseudomonadati</taxon>
        <taxon>Bacteroidota</taxon>
        <taxon>Cytophagia</taxon>
        <taxon>Cytophagales</taxon>
        <taxon>Spirosomataceae</taxon>
        <taxon>Dyadobacter</taxon>
    </lineage>
</organism>
<reference evidence="2 3" key="1">
    <citation type="submission" date="2018-07" db="EMBL/GenBank/DDBJ databases">
        <title>Dyadobacter roseus sp. nov., isolated from rose rhizosphere soil.</title>
        <authorList>
            <person name="Chen L."/>
        </authorList>
    </citation>
    <scope>NUCLEOTIDE SEQUENCE [LARGE SCALE GENOMIC DNA]</scope>
    <source>
        <strain evidence="2 3">RS19</strain>
    </source>
</reference>
<accession>A0A3D8YAZ9</accession>
<dbReference type="OrthoDB" id="976481at2"/>
<evidence type="ECO:0000313" key="2">
    <source>
        <dbReference type="EMBL" id="REA60954.1"/>
    </source>
</evidence>